<dbReference type="eggNOG" id="COG0463">
    <property type="taxonomic scope" value="Bacteria"/>
</dbReference>
<reference evidence="2 3" key="1">
    <citation type="submission" date="2011-10" db="EMBL/GenBank/DDBJ databases">
        <title>Whole genome sequence of Selenomonas ruminantium subsp. lactilytica TAM6421.</title>
        <authorList>
            <person name="Oguchi A."/>
            <person name="Ankai A."/>
            <person name="Kaneko J."/>
            <person name="Yamada-Narita S."/>
            <person name="Fukui S."/>
            <person name="Takahashi M."/>
            <person name="Onodera T."/>
            <person name="Kojima S."/>
            <person name="Fushimi T."/>
            <person name="Abe N."/>
            <person name="Kamio Y."/>
            <person name="Yamazaki S."/>
            <person name="Fujita N."/>
        </authorList>
    </citation>
    <scope>NUCLEOTIDE SEQUENCE [LARGE SCALE GENOMIC DNA]</scope>
    <source>
        <strain evidence="3">NBRC 103574 / TAM6421</strain>
    </source>
</reference>
<dbReference type="Proteomes" id="UP000007887">
    <property type="component" value="Chromosome"/>
</dbReference>
<sequence length="252" mass="29235">MLVSIIMPTYNCGSFIGKSIESVLKQTLKDWELLIVDDCSTDNTEAVVREYAIQHKQIHYIRLTCNSGVANARTEGIRKARGQYVAFLDSDDIWLPQKLEKQIKFMQDNKISFSCTGYECMNELGESLHYAFIPPKEITYEKCILLSNPIGNLTVIYNQNILGKFEVPSIRKRNDFALWLQILKKTDKCYGMQDILGVYRMGRRGSISYNKLSQLRYHWKLYHDIEKHSMVRSALEILCWILVKGTKFGLKK</sequence>
<evidence type="ECO:0000313" key="3">
    <source>
        <dbReference type="Proteomes" id="UP000007887"/>
    </source>
</evidence>
<feature type="domain" description="Glycosyltransferase 2-like" evidence="1">
    <location>
        <begin position="4"/>
        <end position="119"/>
    </location>
</feature>
<dbReference type="GO" id="GO:0016758">
    <property type="term" value="F:hexosyltransferase activity"/>
    <property type="evidence" value="ECO:0007669"/>
    <property type="project" value="UniProtKB-ARBA"/>
</dbReference>
<organism evidence="2 3">
    <name type="scientific">Selenomonas ruminantium subsp. lactilytica (strain NBRC 103574 / TAM6421)</name>
    <dbReference type="NCBI Taxonomy" id="927704"/>
    <lineage>
        <taxon>Bacteria</taxon>
        <taxon>Bacillati</taxon>
        <taxon>Bacillota</taxon>
        <taxon>Negativicutes</taxon>
        <taxon>Selenomonadales</taxon>
        <taxon>Selenomonadaceae</taxon>
        <taxon>Selenomonas</taxon>
    </lineage>
</organism>
<proteinExistence type="predicted"/>
<dbReference type="InterPro" id="IPR029044">
    <property type="entry name" value="Nucleotide-diphossugar_trans"/>
</dbReference>
<dbReference type="PANTHER" id="PTHR22916">
    <property type="entry name" value="GLYCOSYLTRANSFERASE"/>
    <property type="match status" value="1"/>
</dbReference>
<dbReference type="RefSeq" id="WP_014423727.1">
    <property type="nucleotide sequence ID" value="NC_017068.1"/>
</dbReference>
<dbReference type="PANTHER" id="PTHR22916:SF3">
    <property type="entry name" value="UDP-GLCNAC:BETAGAL BETA-1,3-N-ACETYLGLUCOSAMINYLTRANSFERASE-LIKE PROTEIN 1"/>
    <property type="match status" value="1"/>
</dbReference>
<dbReference type="EMBL" id="AP012292">
    <property type="protein sequence ID" value="BAL82285.1"/>
    <property type="molecule type" value="Genomic_DNA"/>
</dbReference>
<dbReference type="CDD" id="cd00761">
    <property type="entry name" value="Glyco_tranf_GTA_type"/>
    <property type="match status" value="1"/>
</dbReference>
<dbReference type="PATRIC" id="fig|927704.6.peg.592"/>
<dbReference type="HOGENOM" id="CLU_025996_0_3_9"/>
<accession>I0GNE8</accession>
<keyword evidence="2" id="KW-0808">Transferase</keyword>
<dbReference type="InterPro" id="IPR001173">
    <property type="entry name" value="Glyco_trans_2-like"/>
</dbReference>
<name>I0GNE8_SELRL</name>
<dbReference type="AlphaFoldDB" id="I0GNE8"/>
<dbReference type="Gene3D" id="3.90.550.10">
    <property type="entry name" value="Spore Coat Polysaccharide Biosynthesis Protein SpsA, Chain A"/>
    <property type="match status" value="1"/>
</dbReference>
<dbReference type="OrthoDB" id="9785185at2"/>
<dbReference type="Pfam" id="PF00535">
    <property type="entry name" value="Glycos_transf_2"/>
    <property type="match status" value="1"/>
</dbReference>
<evidence type="ECO:0000259" key="1">
    <source>
        <dbReference type="Pfam" id="PF00535"/>
    </source>
</evidence>
<protein>
    <submittedName>
        <fullName evidence="2">Putative glycosyl transferase family 2 protein</fullName>
    </submittedName>
</protein>
<dbReference type="SUPFAM" id="SSF53448">
    <property type="entry name" value="Nucleotide-diphospho-sugar transferases"/>
    <property type="match status" value="1"/>
</dbReference>
<dbReference type="KEGG" id="sri:SELR_05770"/>
<evidence type="ECO:0000313" key="2">
    <source>
        <dbReference type="EMBL" id="BAL82285.1"/>
    </source>
</evidence>
<gene>
    <name evidence="2" type="ordered locus">SELR_05770</name>
</gene>